<gene>
    <name evidence="2" type="ORF">HCBAA847_1772</name>
</gene>
<dbReference type="InterPro" id="IPR035069">
    <property type="entry name" value="TTHA1013/TTHA0281-like"/>
</dbReference>
<evidence type="ECO:0000313" key="3">
    <source>
        <dbReference type="Proteomes" id="UP000006036"/>
    </source>
</evidence>
<name>A0AAI8MQ34_9HELI</name>
<dbReference type="PANTHER" id="PTHR34504:SF4">
    <property type="entry name" value="ANTITOXIN HICB"/>
    <property type="match status" value="1"/>
</dbReference>
<evidence type="ECO:0000259" key="1">
    <source>
        <dbReference type="Pfam" id="PF15919"/>
    </source>
</evidence>
<feature type="domain" description="HicB-like antitoxin of toxin-antitoxin system" evidence="1">
    <location>
        <begin position="5"/>
        <end position="50"/>
    </location>
</feature>
<dbReference type="Gene3D" id="3.30.160.250">
    <property type="match status" value="1"/>
</dbReference>
<proteinExistence type="predicted"/>
<sequence length="73" mass="8054">MLINAVIEKDENGYFAFVPELKGCVSEGASFEEARTNIKEAIELYLESLGADEIRHIVAKEAMITPIEVALGR</sequence>
<dbReference type="InterPro" id="IPR051404">
    <property type="entry name" value="TA_system_antitoxin"/>
</dbReference>
<dbReference type="KEGG" id="hcb:HCBAA847_1772"/>
<dbReference type="SUPFAM" id="SSF143100">
    <property type="entry name" value="TTHA1013/TTHA0281-like"/>
    <property type="match status" value="1"/>
</dbReference>
<dbReference type="EMBL" id="AP012492">
    <property type="protein sequence ID" value="BAM32992.1"/>
    <property type="molecule type" value="Genomic_DNA"/>
</dbReference>
<evidence type="ECO:0000313" key="2">
    <source>
        <dbReference type="EMBL" id="BAM32992.1"/>
    </source>
</evidence>
<accession>A0AAI8MQ34</accession>
<dbReference type="Pfam" id="PF15919">
    <property type="entry name" value="HicB_lk_antitox"/>
    <property type="match status" value="1"/>
</dbReference>
<reference evidence="2 3" key="1">
    <citation type="journal article" date="2012" name="J. Bacteriol.">
        <title>Complete Genome Sequence of Helicobacter cinaedi Type Strain ATCC BAA-847.</title>
        <authorList>
            <person name="Miyoshi-Akiyama T."/>
            <person name="Takeshita N."/>
            <person name="Ohmagari N."/>
            <person name="Kirikae T."/>
        </authorList>
    </citation>
    <scope>NUCLEOTIDE SEQUENCE [LARGE SCALE GENOMIC DNA]</scope>
    <source>
        <strain evidence="2 3">ATCC BAA-847</strain>
    </source>
</reference>
<dbReference type="Proteomes" id="UP000006036">
    <property type="component" value="Chromosome 1"/>
</dbReference>
<protein>
    <recommendedName>
        <fullName evidence="1">HicB-like antitoxin of toxin-antitoxin system domain-containing protein</fullName>
    </recommendedName>
</protein>
<dbReference type="GeneID" id="66539989"/>
<dbReference type="PANTHER" id="PTHR34504">
    <property type="entry name" value="ANTITOXIN HICB"/>
    <property type="match status" value="1"/>
</dbReference>
<dbReference type="InterPro" id="IPR031807">
    <property type="entry name" value="HicB-like"/>
</dbReference>
<dbReference type="AlphaFoldDB" id="A0AAI8MQ34"/>
<dbReference type="RefSeq" id="WP_014667149.1">
    <property type="nucleotide sequence ID" value="NC_020555.1"/>
</dbReference>
<organism evidence="2 3">
    <name type="scientific">Helicobacter cinaedi CCUG 18818 = ATCC BAA-847</name>
    <dbReference type="NCBI Taxonomy" id="537971"/>
    <lineage>
        <taxon>Bacteria</taxon>
        <taxon>Pseudomonadati</taxon>
        <taxon>Campylobacterota</taxon>
        <taxon>Epsilonproteobacteria</taxon>
        <taxon>Campylobacterales</taxon>
        <taxon>Helicobacteraceae</taxon>
        <taxon>Helicobacter</taxon>
    </lineage>
</organism>